<proteinExistence type="predicted"/>
<dbReference type="PANTHER" id="PTHR46033">
    <property type="entry name" value="PROTEIN MAIN-LIKE 2"/>
    <property type="match status" value="1"/>
</dbReference>
<comment type="caution">
    <text evidence="3">The sequence shown here is derived from an EMBL/GenBank/DDBJ whole genome shotgun (WGS) entry which is preliminary data.</text>
</comment>
<dbReference type="GO" id="GO:0010073">
    <property type="term" value="P:meristem maintenance"/>
    <property type="evidence" value="ECO:0007669"/>
    <property type="project" value="InterPro"/>
</dbReference>
<dbReference type="InterPro" id="IPR044824">
    <property type="entry name" value="MAIN-like"/>
</dbReference>
<evidence type="ECO:0000259" key="2">
    <source>
        <dbReference type="Pfam" id="PF10536"/>
    </source>
</evidence>
<gene>
    <name evidence="3" type="ORF">GIB67_029938</name>
</gene>
<accession>A0A7J7MY16</accession>
<dbReference type="AlphaFoldDB" id="A0A7J7MY16"/>
<feature type="region of interest" description="Disordered" evidence="1">
    <location>
        <begin position="1"/>
        <end position="40"/>
    </location>
</feature>
<keyword evidence="4" id="KW-1185">Reference proteome</keyword>
<dbReference type="PANTHER" id="PTHR46033:SF8">
    <property type="entry name" value="PROTEIN MAINTENANCE OF MERISTEMS-LIKE"/>
    <property type="match status" value="1"/>
</dbReference>
<dbReference type="Proteomes" id="UP000541444">
    <property type="component" value="Unassembled WGS sequence"/>
</dbReference>
<dbReference type="Pfam" id="PF10536">
    <property type="entry name" value="PMD"/>
    <property type="match status" value="1"/>
</dbReference>
<reference evidence="3 4" key="1">
    <citation type="journal article" date="2020" name="IScience">
        <title>Genome Sequencing of the Endangered Kingdonia uniflora (Circaeasteraceae, Ranunculales) Reveals Potential Mechanisms of Evolutionary Specialization.</title>
        <authorList>
            <person name="Sun Y."/>
            <person name="Deng T."/>
            <person name="Zhang A."/>
            <person name="Moore M.J."/>
            <person name="Landis J.B."/>
            <person name="Lin N."/>
            <person name="Zhang H."/>
            <person name="Zhang X."/>
            <person name="Huang J."/>
            <person name="Zhang X."/>
            <person name="Sun H."/>
            <person name="Wang H."/>
        </authorList>
    </citation>
    <scope>NUCLEOTIDE SEQUENCE [LARGE SCALE GENOMIC DNA]</scope>
    <source>
        <strain evidence="3">TB1705</strain>
        <tissue evidence="3">Leaf</tissue>
    </source>
</reference>
<dbReference type="InterPro" id="IPR019557">
    <property type="entry name" value="AminoTfrase-like_pln_mobile"/>
</dbReference>
<evidence type="ECO:0000313" key="3">
    <source>
        <dbReference type="EMBL" id="KAF6159680.1"/>
    </source>
</evidence>
<feature type="domain" description="Aminotransferase-like plant mobile" evidence="2">
    <location>
        <begin position="80"/>
        <end position="244"/>
    </location>
</feature>
<protein>
    <recommendedName>
        <fullName evidence="2">Aminotransferase-like plant mobile domain-containing protein</fullName>
    </recommendedName>
</protein>
<dbReference type="EMBL" id="JACGCM010001188">
    <property type="protein sequence ID" value="KAF6159680.1"/>
    <property type="molecule type" value="Genomic_DNA"/>
</dbReference>
<evidence type="ECO:0000256" key="1">
    <source>
        <dbReference type="SAM" id="MobiDB-lite"/>
    </source>
</evidence>
<name>A0A7J7MY16_9MAGN</name>
<sequence>MHMPEGDPHPSTLPGFRVTRDSERAVTRSRSGKKKKRVKFEDVQQPIPIPPQENYPQRFITQLPDNVTHIYYSGNELTFQMANDTVPLEYLAAVADLDKAAQYDWGSAILASLYHGLDTAVTTGGAITGFSQLFEYWFYEYCGVGHLIVKEDVKFSAYPRLREWERGNKKKTNDQAHNLFTLGRYLIDHRTIETITWQPWLESAVSELDDVLIASLLSRKKMPLHVPNGNCEYYLGDRCWRQLTGTAGIPLYPLINMSPHISPANLQAMRQIDFLDCEQFAIGEERETYAPYWADQTAKVGHLLTDSQRMENIYLFGPSALRASITPVVVTSASVHSLS</sequence>
<organism evidence="3 4">
    <name type="scientific">Kingdonia uniflora</name>
    <dbReference type="NCBI Taxonomy" id="39325"/>
    <lineage>
        <taxon>Eukaryota</taxon>
        <taxon>Viridiplantae</taxon>
        <taxon>Streptophyta</taxon>
        <taxon>Embryophyta</taxon>
        <taxon>Tracheophyta</taxon>
        <taxon>Spermatophyta</taxon>
        <taxon>Magnoliopsida</taxon>
        <taxon>Ranunculales</taxon>
        <taxon>Circaeasteraceae</taxon>
        <taxon>Kingdonia</taxon>
    </lineage>
</organism>
<evidence type="ECO:0000313" key="4">
    <source>
        <dbReference type="Proteomes" id="UP000541444"/>
    </source>
</evidence>